<keyword evidence="2" id="KW-0520">NAD</keyword>
<evidence type="ECO:0000313" key="4">
    <source>
        <dbReference type="EMBL" id="MBB3900383.1"/>
    </source>
</evidence>
<accession>A0A840AIF2</accession>
<dbReference type="PANTHER" id="PTHR43333">
    <property type="entry name" value="2-HACID_DH_C DOMAIN-CONTAINING PROTEIN"/>
    <property type="match status" value="1"/>
</dbReference>
<keyword evidence="4" id="KW-0670">Pyruvate</keyword>
<dbReference type="EMBL" id="JACIDJ010000010">
    <property type="protein sequence ID" value="MBB3900383.1"/>
    <property type="molecule type" value="Genomic_DNA"/>
</dbReference>
<dbReference type="SUPFAM" id="SSF52283">
    <property type="entry name" value="Formate/glycerate dehydrogenase catalytic domain-like"/>
    <property type="match status" value="1"/>
</dbReference>
<sequence length="312" mass="33045">MILVVKSGGPEAVLEWRRGFGDLVPGLEVRDWNDPDVTPEMVDYALVWDPEPGRLAAMPRLRAIFGSGAGVDHIVADPTLPPGVPIVRCVPEEATQRMGEFVVWSVLSLAKEARRMALAQVASEWAAVDPPFAAADRTVGIMGLGAMGQRSAEMLRALGIPVRGWSRSRKSIPGVECFAGAEERDAFLAGCDVLVCLLPATAETQGLIAAPLLAKLPRGAGLVQVGRGAQQVLPDIIAALDSGQLSGAVLDVFTPEPLPAGSPAWAHPSIIVTPHVASLPSRAERARYVARAIAALERGETLPHLYDPARGY</sequence>
<dbReference type="EC" id="1.1.1.79" evidence="4"/>
<dbReference type="GO" id="GO:0030267">
    <property type="term" value="F:glyoxylate reductase (NADPH) activity"/>
    <property type="evidence" value="ECO:0007669"/>
    <property type="project" value="UniProtKB-EC"/>
</dbReference>
<comment type="caution">
    <text evidence="4">The sequence shown here is derived from an EMBL/GenBank/DDBJ whole genome shotgun (WGS) entry which is preliminary data.</text>
</comment>
<dbReference type="RefSeq" id="WP_184386615.1">
    <property type="nucleotide sequence ID" value="NZ_JACIDJ010000010.1"/>
</dbReference>
<dbReference type="SUPFAM" id="SSF51735">
    <property type="entry name" value="NAD(P)-binding Rossmann-fold domains"/>
    <property type="match status" value="1"/>
</dbReference>
<keyword evidence="1 4" id="KW-0560">Oxidoreductase</keyword>
<name>A0A840AIF2_9PROT</name>
<evidence type="ECO:0000313" key="5">
    <source>
        <dbReference type="Proteomes" id="UP000553193"/>
    </source>
</evidence>
<dbReference type="PANTHER" id="PTHR43333:SF1">
    <property type="entry name" value="D-ISOMER SPECIFIC 2-HYDROXYACID DEHYDROGENASE NAD-BINDING DOMAIN-CONTAINING PROTEIN"/>
    <property type="match status" value="1"/>
</dbReference>
<evidence type="ECO:0000256" key="1">
    <source>
        <dbReference type="ARBA" id="ARBA00023002"/>
    </source>
</evidence>
<dbReference type="Pfam" id="PF02826">
    <property type="entry name" value="2-Hacid_dh_C"/>
    <property type="match status" value="1"/>
</dbReference>
<dbReference type="GO" id="GO:0051287">
    <property type="term" value="F:NAD binding"/>
    <property type="evidence" value="ECO:0007669"/>
    <property type="project" value="InterPro"/>
</dbReference>
<organism evidence="4 5">
    <name type="scientific">Roseococcus suduntuyensis</name>
    <dbReference type="NCBI Taxonomy" id="455361"/>
    <lineage>
        <taxon>Bacteria</taxon>
        <taxon>Pseudomonadati</taxon>
        <taxon>Pseudomonadota</taxon>
        <taxon>Alphaproteobacteria</taxon>
        <taxon>Acetobacterales</taxon>
        <taxon>Roseomonadaceae</taxon>
        <taxon>Roseococcus</taxon>
    </lineage>
</organism>
<dbReference type="AlphaFoldDB" id="A0A840AIF2"/>
<dbReference type="Gene3D" id="3.40.50.720">
    <property type="entry name" value="NAD(P)-binding Rossmann-like Domain"/>
    <property type="match status" value="2"/>
</dbReference>
<evidence type="ECO:0000259" key="3">
    <source>
        <dbReference type="Pfam" id="PF02826"/>
    </source>
</evidence>
<dbReference type="InterPro" id="IPR006140">
    <property type="entry name" value="D-isomer_DH_NAD-bd"/>
</dbReference>
<dbReference type="Proteomes" id="UP000553193">
    <property type="component" value="Unassembled WGS sequence"/>
</dbReference>
<dbReference type="CDD" id="cd12164">
    <property type="entry name" value="GDH_like_2"/>
    <property type="match status" value="1"/>
</dbReference>
<keyword evidence="5" id="KW-1185">Reference proteome</keyword>
<dbReference type="EC" id="1.1.1.81" evidence="4"/>
<gene>
    <name evidence="4" type="ORF">GGQ83_003859</name>
</gene>
<dbReference type="GO" id="GO:0016618">
    <property type="term" value="F:hydroxypyruvate reductase [NAD(P)H] activity"/>
    <property type="evidence" value="ECO:0007669"/>
    <property type="project" value="UniProtKB-EC"/>
</dbReference>
<proteinExistence type="predicted"/>
<dbReference type="InterPro" id="IPR036291">
    <property type="entry name" value="NAD(P)-bd_dom_sf"/>
</dbReference>
<protein>
    <submittedName>
        <fullName evidence="4">Glyoxylate/hydroxypyruvate reductase A</fullName>
        <ecNumber evidence="4">1.1.1.79</ecNumber>
        <ecNumber evidence="4">1.1.1.81</ecNumber>
    </submittedName>
</protein>
<reference evidence="4 5" key="1">
    <citation type="submission" date="2020-08" db="EMBL/GenBank/DDBJ databases">
        <title>Genomic Encyclopedia of Type Strains, Phase IV (KMG-IV): sequencing the most valuable type-strain genomes for metagenomic binning, comparative biology and taxonomic classification.</title>
        <authorList>
            <person name="Goeker M."/>
        </authorList>
    </citation>
    <scope>NUCLEOTIDE SEQUENCE [LARGE SCALE GENOMIC DNA]</scope>
    <source>
        <strain evidence="4 5">DSM 19979</strain>
    </source>
</reference>
<evidence type="ECO:0000256" key="2">
    <source>
        <dbReference type="ARBA" id="ARBA00023027"/>
    </source>
</evidence>
<feature type="domain" description="D-isomer specific 2-hydroxyacid dehydrogenase NAD-binding" evidence="3">
    <location>
        <begin position="104"/>
        <end position="277"/>
    </location>
</feature>